<dbReference type="SUPFAM" id="SSF57997">
    <property type="entry name" value="Tropomyosin"/>
    <property type="match status" value="1"/>
</dbReference>
<dbReference type="GO" id="GO:0098793">
    <property type="term" value="C:presynapse"/>
    <property type="evidence" value="ECO:0007669"/>
    <property type="project" value="GOC"/>
</dbReference>
<organism evidence="7 8">
    <name type="scientific">Diaphorina citri</name>
    <name type="common">Asian citrus psyllid</name>
    <dbReference type="NCBI Taxonomy" id="121845"/>
    <lineage>
        <taxon>Eukaryota</taxon>
        <taxon>Metazoa</taxon>
        <taxon>Ecdysozoa</taxon>
        <taxon>Arthropoda</taxon>
        <taxon>Hexapoda</taxon>
        <taxon>Insecta</taxon>
        <taxon>Pterygota</taxon>
        <taxon>Neoptera</taxon>
        <taxon>Paraneoptera</taxon>
        <taxon>Hemiptera</taxon>
        <taxon>Sternorrhyncha</taxon>
        <taxon>Psylloidea</taxon>
        <taxon>Psyllidae</taxon>
        <taxon>Diaphorininae</taxon>
        <taxon>Diaphorina</taxon>
    </lineage>
</organism>
<dbReference type="GO" id="GO:0005886">
    <property type="term" value="C:plasma membrane"/>
    <property type="evidence" value="ECO:0007669"/>
    <property type="project" value="TreeGrafter"/>
</dbReference>
<dbReference type="GO" id="GO:0001786">
    <property type="term" value="F:phosphatidylserine binding"/>
    <property type="evidence" value="ECO:0007669"/>
    <property type="project" value="TreeGrafter"/>
</dbReference>
<dbReference type="GeneID" id="103507766"/>
<dbReference type="SMART" id="SM00239">
    <property type="entry name" value="C2"/>
    <property type="match status" value="2"/>
</dbReference>
<evidence type="ECO:0000256" key="5">
    <source>
        <dbReference type="SAM" id="Phobius"/>
    </source>
</evidence>
<dbReference type="FunFam" id="2.60.40.150:FF:000039">
    <property type="entry name" value="Synaptotagmin 11"/>
    <property type="match status" value="1"/>
</dbReference>
<dbReference type="GO" id="GO:0000149">
    <property type="term" value="F:SNARE binding"/>
    <property type="evidence" value="ECO:0007669"/>
    <property type="project" value="TreeGrafter"/>
</dbReference>
<dbReference type="PRINTS" id="PR00360">
    <property type="entry name" value="C2DOMAIN"/>
</dbReference>
<dbReference type="CDD" id="cd08404">
    <property type="entry name" value="C2B_Synaptotagmin-4"/>
    <property type="match status" value="1"/>
</dbReference>
<dbReference type="PROSITE" id="PS00326">
    <property type="entry name" value="TROPOMYOSIN"/>
    <property type="match status" value="1"/>
</dbReference>
<dbReference type="InterPro" id="IPR000533">
    <property type="entry name" value="Tropomyosin"/>
</dbReference>
<dbReference type="InterPro" id="IPR035892">
    <property type="entry name" value="C2_domain_sf"/>
</dbReference>
<dbReference type="RefSeq" id="XP_026678345.1">
    <property type="nucleotide sequence ID" value="XM_026822544.1"/>
</dbReference>
<dbReference type="GO" id="GO:0070382">
    <property type="term" value="C:exocytic vesicle"/>
    <property type="evidence" value="ECO:0007669"/>
    <property type="project" value="TreeGrafter"/>
</dbReference>
<feature type="compositionally biased region" description="Low complexity" evidence="4">
    <location>
        <begin position="219"/>
        <end position="237"/>
    </location>
</feature>
<dbReference type="GO" id="GO:0005544">
    <property type="term" value="F:calcium-dependent phospholipid binding"/>
    <property type="evidence" value="ECO:0007669"/>
    <property type="project" value="TreeGrafter"/>
</dbReference>
<keyword evidence="2 3" id="KW-0175">Coiled coil</keyword>
<evidence type="ECO:0000313" key="8">
    <source>
        <dbReference type="RefSeq" id="XP_026678345.1"/>
    </source>
</evidence>
<feature type="domain" description="C2" evidence="6">
    <location>
        <begin position="436"/>
        <end position="570"/>
    </location>
</feature>
<evidence type="ECO:0000313" key="7">
    <source>
        <dbReference type="Proteomes" id="UP000079169"/>
    </source>
</evidence>
<keyword evidence="5" id="KW-1133">Transmembrane helix</keyword>
<dbReference type="PANTHER" id="PTHR10024:SF369">
    <property type="entry name" value="FI18813P1"/>
    <property type="match status" value="1"/>
</dbReference>
<keyword evidence="5" id="KW-0812">Transmembrane</keyword>
<feature type="region of interest" description="Disordered" evidence="4">
    <location>
        <begin position="67"/>
        <end position="89"/>
    </location>
</feature>
<dbReference type="SUPFAM" id="SSF49562">
    <property type="entry name" value="C2 domain (Calcium/lipid-binding domain, CaLB)"/>
    <property type="match status" value="2"/>
</dbReference>
<sequence length="573" mass="62888">MPMMNHDGPDVQSLEKVSGHTVLGLGLAGLVFVATVCLATCYCRRRSSPLEAKKLALSQMTLKRPTAVRSPAAAGPNSHYLKKSPSPTYATPVANQRVEEYKRQIKQLAVKLKEAEARAEFAEKTVKKLQKEVDRLEVSGHTVLGLGLAGLVFAATVCLATCYCRRRTSPLEAKKLALSQMTLKRPTAVRSPAAAGPNSHYLKKSPSPTYATPVASLVNSPTGSTNSNNGAGSNSHSPIQPCVALPGTVVITENEKAAPLVLGVAGPTTAGNGPAANGTDSDDSCALVNKETVDCDGNAEGKLGQIFFKIKYQEKENVLVVTVIKCRDLFIKDTPSGSSDPYVKVHLLPDKQKVKTRVLRKTRNPIYNEEFTFTGITPHQLKGSTLHFVVFSFDRYSRDDIVGEVFYSLQSFETYGHSLSFCRDIQPRNLRIKSQGRGEILLSLCWQPAANRFTIVVLKARNLPKMDVTGLADPYVKVYLLYKGQRVAKKKTHVKKRTLNPVYNESFVFEVPADNLDSVSLELLLLDWDRVTKNEVIGRLDLGGDKSSGTALTHWTDVCNSPRRQIAEWLTYR</sequence>
<dbReference type="Gene3D" id="2.60.40.150">
    <property type="entry name" value="C2 domain"/>
    <property type="match status" value="2"/>
</dbReference>
<dbReference type="AlphaFoldDB" id="A0A3Q0IVF2"/>
<evidence type="ECO:0000256" key="1">
    <source>
        <dbReference type="ARBA" id="ARBA00022737"/>
    </source>
</evidence>
<evidence type="ECO:0000256" key="3">
    <source>
        <dbReference type="SAM" id="Coils"/>
    </source>
</evidence>
<feature type="region of interest" description="Disordered" evidence="4">
    <location>
        <begin position="188"/>
        <end position="237"/>
    </location>
</feature>
<dbReference type="PRINTS" id="PR00399">
    <property type="entry name" value="SYNAPTOTAGMN"/>
</dbReference>
<dbReference type="Gene3D" id="1.20.5.170">
    <property type="match status" value="1"/>
</dbReference>
<dbReference type="PANTHER" id="PTHR10024">
    <property type="entry name" value="SYNAPTOTAGMIN"/>
    <property type="match status" value="1"/>
</dbReference>
<dbReference type="KEGG" id="dci:103507766"/>
<evidence type="ECO:0000256" key="4">
    <source>
        <dbReference type="SAM" id="MobiDB-lite"/>
    </source>
</evidence>
<keyword evidence="7" id="KW-1185">Reference proteome</keyword>
<feature type="domain" description="C2" evidence="6">
    <location>
        <begin position="302"/>
        <end position="423"/>
    </location>
</feature>
<dbReference type="PaxDb" id="121845-A0A3Q0IVF2"/>
<name>A0A3Q0IVF2_DIACI</name>
<gene>
    <name evidence="8" type="primary">LOC103507766</name>
</gene>
<dbReference type="GO" id="GO:0048791">
    <property type="term" value="P:calcium ion-regulated exocytosis of neurotransmitter"/>
    <property type="evidence" value="ECO:0007669"/>
    <property type="project" value="TreeGrafter"/>
</dbReference>
<reference evidence="8" key="1">
    <citation type="submission" date="2025-08" db="UniProtKB">
        <authorList>
            <consortium name="RefSeq"/>
        </authorList>
    </citation>
    <scope>IDENTIFICATION</scope>
</reference>
<evidence type="ECO:0000256" key="2">
    <source>
        <dbReference type="ARBA" id="ARBA00023054"/>
    </source>
</evidence>
<dbReference type="InterPro" id="IPR000008">
    <property type="entry name" value="C2_dom"/>
</dbReference>
<feature type="coiled-coil region" evidence="3">
    <location>
        <begin position="98"/>
        <end position="139"/>
    </location>
</feature>
<accession>A0A3Q0IVF2</accession>
<dbReference type="Proteomes" id="UP000079169">
    <property type="component" value="Unplaced"/>
</dbReference>
<dbReference type="Pfam" id="PF00168">
    <property type="entry name" value="C2"/>
    <property type="match status" value="2"/>
</dbReference>
<dbReference type="PROSITE" id="PS50004">
    <property type="entry name" value="C2"/>
    <property type="match status" value="2"/>
</dbReference>
<dbReference type="GO" id="GO:0030424">
    <property type="term" value="C:axon"/>
    <property type="evidence" value="ECO:0007669"/>
    <property type="project" value="TreeGrafter"/>
</dbReference>
<dbReference type="STRING" id="121845.A0A3Q0IVF2"/>
<feature type="transmembrane region" description="Helical" evidence="5">
    <location>
        <begin position="20"/>
        <end position="43"/>
    </location>
</feature>
<feature type="transmembrane region" description="Helical" evidence="5">
    <location>
        <begin position="138"/>
        <end position="157"/>
    </location>
</feature>
<dbReference type="GO" id="GO:0030276">
    <property type="term" value="F:clathrin binding"/>
    <property type="evidence" value="ECO:0007669"/>
    <property type="project" value="TreeGrafter"/>
</dbReference>
<dbReference type="GO" id="GO:0005509">
    <property type="term" value="F:calcium ion binding"/>
    <property type="evidence" value="ECO:0007669"/>
    <property type="project" value="TreeGrafter"/>
</dbReference>
<dbReference type="InterPro" id="IPR001565">
    <property type="entry name" value="Synaptotagmin"/>
</dbReference>
<evidence type="ECO:0000259" key="6">
    <source>
        <dbReference type="PROSITE" id="PS50004"/>
    </source>
</evidence>
<keyword evidence="1" id="KW-0677">Repeat</keyword>
<dbReference type="GO" id="GO:0006906">
    <property type="term" value="P:vesicle fusion"/>
    <property type="evidence" value="ECO:0007669"/>
    <property type="project" value="TreeGrafter"/>
</dbReference>
<keyword evidence="5" id="KW-0472">Membrane</keyword>
<protein>
    <submittedName>
        <fullName evidence="8">Synaptotagmin-6-like</fullName>
    </submittedName>
</protein>
<proteinExistence type="predicted"/>